<protein>
    <recommendedName>
        <fullName evidence="10">B30.2/SPRY domain-containing protein</fullName>
    </recommendedName>
</protein>
<evidence type="ECO:0000256" key="3">
    <source>
        <dbReference type="SAM" id="Coils"/>
    </source>
</evidence>
<gene>
    <name evidence="7" type="ORF">JXQ802_LOCUS40250</name>
    <name evidence="6" type="ORF">PYM288_LOCUS25758</name>
</gene>
<organism evidence="6 8">
    <name type="scientific">Rotaria sordida</name>
    <dbReference type="NCBI Taxonomy" id="392033"/>
    <lineage>
        <taxon>Eukaryota</taxon>
        <taxon>Metazoa</taxon>
        <taxon>Spiralia</taxon>
        <taxon>Gnathifera</taxon>
        <taxon>Rotifera</taxon>
        <taxon>Eurotatoria</taxon>
        <taxon>Bdelloidea</taxon>
        <taxon>Philodinida</taxon>
        <taxon>Philodinidae</taxon>
        <taxon>Rotaria</taxon>
    </lineage>
</organism>
<evidence type="ECO:0000313" key="8">
    <source>
        <dbReference type="Proteomes" id="UP000663854"/>
    </source>
</evidence>
<dbReference type="InterPro" id="IPR013320">
    <property type="entry name" value="ConA-like_dom_sf"/>
</dbReference>
<dbReference type="PANTHER" id="PTHR46654:SF1">
    <property type="entry name" value="E3 UBIQUITIN-PROTEIN LIGASE HECTD3"/>
    <property type="match status" value="1"/>
</dbReference>
<dbReference type="Proteomes" id="UP000663870">
    <property type="component" value="Unassembled WGS sequence"/>
</dbReference>
<keyword evidence="9" id="KW-1185">Reference proteome</keyword>
<dbReference type="InterPro" id="IPR000569">
    <property type="entry name" value="HECT_dom"/>
</dbReference>
<evidence type="ECO:0000313" key="7">
    <source>
        <dbReference type="EMBL" id="CAF1498026.1"/>
    </source>
</evidence>
<dbReference type="Pfam" id="PF00632">
    <property type="entry name" value="HECT"/>
    <property type="match status" value="1"/>
</dbReference>
<dbReference type="InterPro" id="IPR001870">
    <property type="entry name" value="B30.2/SPRY"/>
</dbReference>
<dbReference type="SUPFAM" id="SSF56204">
    <property type="entry name" value="Hect, E3 ligase catalytic domain"/>
    <property type="match status" value="1"/>
</dbReference>
<dbReference type="PANTHER" id="PTHR46654">
    <property type="entry name" value="E3 UBIQUITIN-PROTEIN LIGASE HECTD3"/>
    <property type="match status" value="1"/>
</dbReference>
<dbReference type="InterPro" id="IPR003877">
    <property type="entry name" value="SPRY_dom"/>
</dbReference>
<dbReference type="Gene3D" id="2.60.120.920">
    <property type="match status" value="1"/>
</dbReference>
<dbReference type="Gene3D" id="3.90.1750.10">
    <property type="entry name" value="Hect, E3 ligase catalytic domains"/>
    <property type="match status" value="1"/>
</dbReference>
<dbReference type="EMBL" id="CAJNOH010001447">
    <property type="protein sequence ID" value="CAF1218725.1"/>
    <property type="molecule type" value="Genomic_DNA"/>
</dbReference>
<evidence type="ECO:0000313" key="9">
    <source>
        <dbReference type="Proteomes" id="UP000663870"/>
    </source>
</evidence>
<feature type="domain" description="HECT" evidence="5">
    <location>
        <begin position="3033"/>
        <end position="3386"/>
    </location>
</feature>
<sequence length="3389" mass="394936">MGQQLSLTNFKTPDLLAINNQHFDKILSNGRIEDIHLFLPLDVINAISKSSISSHDHDQKNSIELPITKQTLIKHIRTDLSLLTNSSGIDELNMEIARLIQQVFDRIARTNTNLQNDIQSIIDKQQQLKNSYAEKLKEDENATTSIFAQLFIDTSNSENVSNEHQIDNNSVKQTQLYQFQAEQLSFFAIQSLISMLLLLLKSVQKYDSIIVHQILDLTNQLVEQIPLHYLSSAIYKRSSNLFKSLKPLTNYINELSIQTEIDPIAANQSIKILLNFSVIKSSLKDILPLIRKLIFNTTDIYDIRKLFIVLNKDLTTIMDQFEKEKQTLIETTTIIPQNVAEDSNEASKEQNKTEMRLSTEKISDMEHTFSTVLEYLKSMEVFPSTQLISLNEKKFTGQFISSILLVHIDLHNQLHAKLQFERGSIDGSFSFEFEPETFKYLYEIIEQLIIIQSSSNHNLEYILIICLRLFTTHLKFLLASNIDNFHDFLNENDIEKWYTLILKLALDDKSEERKKEASKALIYLIDKQTLSFAKTLAFIHTYIIENKYPILIEQLFNKFNKNVFVHKWIEVLCDDRHPEDKILAYTILHSFLDIVLQSNSIDIKKIDQLQEIILMFQELLLVYLNNQSIDISDELESSSLSILSVDYTTRVITYYIKQRIKSILLEPLLFGLCTLTESKFNFAIIQPIFTAILPIFAEYLIQTTIDLDIINTYLIPWLFGKMNYRLIIGPPYSPLEKKYSTTLKLPLFSGGYETMTTENNSYLLNLFKSNLTIYSQFILPYRRQQSVLDNEFLLSIYNNIDQGAQLILKMKLFIRDKQRILQKSIESYANDACAAIFAVYIKHYRRIDLAQHELTQSIDQKPHTKLLSLYEYANQVRTIFATTKARGGDCNELYKQIKNDTLLLLVSIKESSFISTIKEDFSLPIININKFKVQRQISHWTKAKYIIRLLRNVLNVCIRLKYLMLTKKQAVEQKKDSESIMHRAIVNCLYGNDLSTSIINNEFKIVSDEVVKCLIRQYQRAITRLITYRFIYQFIEQLINIKDNNRILNILIINLINLKDNNLDWHYLENIQASNNQLKEDIGYQYYSIVKKVLSFFNESIFESNMKTVLMFRLFNLMNLSYDSMDLCHLNHFQFIEELFTSFVSFVKRDSTAVISIDMKLTAYNWFRLIVLKLCENIELEELRSTHFGSRKFHHILQQQCDFIFNKLILSELKYLQQNQSISTSDKEDENPSLKNVSIGYFITTVRLNNDICINQYLMLLLRCIHLYDHVRSNCATMDYIQQLLNLYYQSQFLSTRLLTLKILRDLLVFLPENMNETTCRCFVENFLTDILFSIGQNFNLFETKKINLDIIIEFIYIYRRIISQNSPWQKIASKLIIDAIKSSTNFNITSLESIEIRQINFFLASLCILGGYIRPYCLGSTVEIYVANKSIHELESATIIEIDKNALESDLSDVTPYLVQYAATNHTEWVSSNQLRIITDVLPPNLLLLPIDNAVHIILDTLGYLAQIDTSKIDSLMLLQIKRHAITAFYPLLNNKTIVNIFMEKPYASVIAKLSISIDNLDSIHSTKPNDLRLFNRLHLEQYNLSLDKCERTKQIVEDESNIIHNINGWNQIKINRNPIILQSLSTMSSIDDEWKSIAFKYEIEFYKQGRIGTDDIRIISLPANDTLPPLEECGDKHKFKGRVNITDDNGNIRYPTFVVDNIQLSEGKWYFCVKIILGGAAQIGWATNGFTPVPECSKGIGDDAFSWGYDGSRGICYHNQGTNFCDEIRWKPEDVCGCGIEINGENTTIKYWLNGQFLGTAFLHSESTDIVESTIKTNLLPHGIGTTYFPGVTVQVYNSLANTGAFEFIFSPEDMTQCPLPKDYKPLLMPKLLTIENVLVAYPYSAYLIGNDIHQYFYTSRCLKNESIDKKTCLLRDFVNDHHFEVPFDINMITIDHHLLRLSKDSKGFPLSVDNYQSLTISFDFDIIPIDDIENRPDELDIVLFAIENEMFSIRIYLNDMNNDFIDETIKYRQRVAILFQTNEQTKVYINNKYQTLNYYHNFDLITKPKLNLQILPYLNVGIQNLGVWKYVLSEEHIRRLFTYSLLYVAVDYQKLNEYQKQTNTLVFMAEQKYFINEILIPFNESFEDNLWKKRKQYIDHDESIYFKTISGTNRSAVQLFGNKTYLVLSTANQIWSEYTLILDISIPNFPSNSETQLTLLTLDTQSEIYITHSGHICLSGKYQSSSIVKLQEYIRLLISVQQKYVNIYINGSLELNVSITDDQFATKSKHIDLFREIDPTKNTINDDQLRIECQSITFWNKSIDILRPSIMKLIKSTEYPLDNLVAPTYSILSTSLIGIGYKEESIKYVIKQYNTTNIHFIDTILREQCQEIEKAQQKEQQHKKLNVLTRLNSYDDKGTLAMFMKIDNSTNNLSILTLSNDMLSEIENDDDDIVSEKEWYLKTVRCVGIHERLTDWIRDKIETNRLIIEDSHSKLVDLTKPDFEETTIDNQLKNKMKKSLHYLHRQISRKTYIHLRTSCEYGLITIYARYTILNMLKVWCNDDHPSLFPLTKFGDGTFIVTLLRLMDYHYTCTRTHADETINRMKLLTMSILKVELKELLKCIIHEQITVEILNRKAPLFYQLQKHIIEESIHFLAEPSLINMNNYNDDDDDDGNDKTIDEKMLIKQSNLDFLLKIVNLFLELLIDIEMKKYDIDLIIQLLFPPLFIKILFDLFLLVPSHRSKIFILHLFTTLIQKSENFKLHNNIQHFILQLFIELTTNKTYLDNFALKNFRNAIIDLTFALFGRQKELILTLNECPSDARDLSIILDVINILTNKTKQSSQWFELLLTQSDTILGEKLPLTKEMVDKAHVHFDTIADEQLIKFMNSNINLDWHPLPHELFNQFIENLPVESIPDSNKYNSYTCLCDIPSVHIQTRIKLFYLFNIFIEKLLPMIDLSLLPGISTLTDRIRTARNYILFTIKYKLFHDVLIKTAISSGLSQEDIKFDTVKASLGEHYEDTMFYQAYKQLYSNASRIFLRTNDEQAWTAIFLGMFSTDRGGPYRDSITRICSELCSTRLSLFILCPNGRTNSGLNRDRWIPNIFPPNRSIPDEYKNQYRFVGQLMGLAIRTKNFLDIRFPILLWKQLVQEIVTIEDIEAIDIQSFTIINQMEENIRQIKNLSQNKHDDDDDDVNNDCDYLFNSIMSELTFDVVSSAGQTYELIPGGFHIPITATNFEDYCIRYRQYRINEFHRQINFIRQGLYSIVPSAYLSLFTAQELEEAVCGKSYIDIEMLKRHTSYSNDDETSPYIERFWNVLNKMFSEEQKKLFLIFVWGRTTLPNRDEEFSTNFTIARLDPIGNVDEALPKSHTCYFTLDLPPYSTKEIMYERLNYAITYCSSIDADGSMN</sequence>
<proteinExistence type="predicted"/>
<dbReference type="SUPFAM" id="SSF49899">
    <property type="entry name" value="Concanavalin A-like lectins/glucanases"/>
    <property type="match status" value="1"/>
</dbReference>
<evidence type="ECO:0000256" key="2">
    <source>
        <dbReference type="PROSITE-ProRule" id="PRU00104"/>
    </source>
</evidence>
<accession>A0A814XNR8</accession>
<keyword evidence="1 2" id="KW-0833">Ubl conjugation pathway</keyword>
<dbReference type="GO" id="GO:0004842">
    <property type="term" value="F:ubiquitin-protein transferase activity"/>
    <property type="evidence" value="ECO:0007669"/>
    <property type="project" value="InterPro"/>
</dbReference>
<feature type="domain" description="B30.2/SPRY" evidence="4">
    <location>
        <begin position="1640"/>
        <end position="1850"/>
    </location>
</feature>
<feature type="coiled-coil region" evidence="3">
    <location>
        <begin position="111"/>
        <end position="142"/>
    </location>
</feature>
<dbReference type="Gene3D" id="3.30.2410.10">
    <property type="entry name" value="Hect, E3 ligase catalytic domain"/>
    <property type="match status" value="1"/>
</dbReference>
<comment type="caution">
    <text evidence="6">The sequence shown here is derived from an EMBL/GenBank/DDBJ whole genome shotgun (WGS) entry which is preliminary data.</text>
</comment>
<dbReference type="Proteomes" id="UP000663854">
    <property type="component" value="Unassembled WGS sequence"/>
</dbReference>
<dbReference type="Pfam" id="PF00622">
    <property type="entry name" value="SPRY"/>
    <property type="match status" value="1"/>
</dbReference>
<name>A0A814XNR8_9BILA</name>
<dbReference type="CDD" id="cd11709">
    <property type="entry name" value="SPRY"/>
    <property type="match status" value="1"/>
</dbReference>
<dbReference type="PROSITE" id="PS50188">
    <property type="entry name" value="B302_SPRY"/>
    <property type="match status" value="1"/>
</dbReference>
<dbReference type="EMBL" id="CAJNOL010002411">
    <property type="protein sequence ID" value="CAF1498026.1"/>
    <property type="molecule type" value="Genomic_DNA"/>
</dbReference>
<dbReference type="PROSITE" id="PS50237">
    <property type="entry name" value="HECT"/>
    <property type="match status" value="1"/>
</dbReference>
<dbReference type="SMART" id="SM00119">
    <property type="entry name" value="HECTc"/>
    <property type="match status" value="1"/>
</dbReference>
<dbReference type="InterPro" id="IPR035983">
    <property type="entry name" value="Hect_E3_ubiquitin_ligase"/>
</dbReference>
<dbReference type="InterPro" id="IPR043136">
    <property type="entry name" value="B30.2/SPRY_sf"/>
</dbReference>
<evidence type="ECO:0000259" key="4">
    <source>
        <dbReference type="PROSITE" id="PS50188"/>
    </source>
</evidence>
<evidence type="ECO:0000313" key="6">
    <source>
        <dbReference type="EMBL" id="CAF1218725.1"/>
    </source>
</evidence>
<dbReference type="InterPro" id="IPR042469">
    <property type="entry name" value="HECTD3"/>
</dbReference>
<evidence type="ECO:0000256" key="1">
    <source>
        <dbReference type="ARBA" id="ARBA00022786"/>
    </source>
</evidence>
<reference evidence="6" key="1">
    <citation type="submission" date="2021-02" db="EMBL/GenBank/DDBJ databases">
        <authorList>
            <person name="Nowell W R."/>
        </authorList>
    </citation>
    <scope>NUCLEOTIDE SEQUENCE</scope>
</reference>
<dbReference type="Gene3D" id="3.30.2160.10">
    <property type="entry name" value="Hect, E3 ligase catalytic domain"/>
    <property type="match status" value="1"/>
</dbReference>
<keyword evidence="3" id="KW-0175">Coiled coil</keyword>
<evidence type="ECO:0000259" key="5">
    <source>
        <dbReference type="PROSITE" id="PS50237"/>
    </source>
</evidence>
<feature type="active site" description="Glycyl thioester intermediate" evidence="2">
    <location>
        <position position="3353"/>
    </location>
</feature>
<evidence type="ECO:0008006" key="10">
    <source>
        <dbReference type="Google" id="ProtNLM"/>
    </source>
</evidence>